<dbReference type="Proteomes" id="UP000254060">
    <property type="component" value="Unassembled WGS sequence"/>
</dbReference>
<accession>A0A377FXR8</accession>
<keyword evidence="1" id="KW-0540">Nuclease</keyword>
<dbReference type="RefSeq" id="WP_051638847.1">
    <property type="nucleotide sequence ID" value="NZ_UGGP01000001.1"/>
</dbReference>
<dbReference type="GO" id="GO:0003677">
    <property type="term" value="F:DNA binding"/>
    <property type="evidence" value="ECO:0007669"/>
    <property type="project" value="InterPro"/>
</dbReference>
<reference evidence="1 2" key="1">
    <citation type="submission" date="2018-06" db="EMBL/GenBank/DDBJ databases">
        <authorList>
            <consortium name="Pathogen Informatics"/>
            <person name="Doyle S."/>
        </authorList>
    </citation>
    <scope>NUCLEOTIDE SEQUENCE [LARGE SCALE GENOMIC DNA]</scope>
    <source>
        <strain evidence="1 2">NCTC13163</strain>
    </source>
</reference>
<dbReference type="GO" id="GO:0009307">
    <property type="term" value="P:DNA restriction-modification system"/>
    <property type="evidence" value="ECO:0007669"/>
    <property type="project" value="InterPro"/>
</dbReference>
<evidence type="ECO:0000313" key="2">
    <source>
        <dbReference type="Proteomes" id="UP000254060"/>
    </source>
</evidence>
<dbReference type="Pfam" id="PF09195">
    <property type="entry name" value="Endonuc-BglII"/>
    <property type="match status" value="1"/>
</dbReference>
<proteinExistence type="predicted"/>
<dbReference type="InterPro" id="IPR015278">
    <property type="entry name" value="BglII-like"/>
</dbReference>
<evidence type="ECO:0000313" key="1">
    <source>
        <dbReference type="EMBL" id="STO09587.1"/>
    </source>
</evidence>
<name>A0A377FXR8_9BACL</name>
<protein>
    <submittedName>
        <fullName evidence="1">Restriction endonuclease BglII</fullName>
    </submittedName>
</protein>
<dbReference type="EMBL" id="UGGP01000001">
    <property type="protein sequence ID" value="STO09587.1"/>
    <property type="molecule type" value="Genomic_DNA"/>
</dbReference>
<keyword evidence="1" id="KW-0255">Endonuclease</keyword>
<dbReference type="InterPro" id="IPR011335">
    <property type="entry name" value="Restrct_endonuc-II-like"/>
</dbReference>
<dbReference type="Gene3D" id="3.40.91.20">
    <property type="match status" value="1"/>
</dbReference>
<keyword evidence="1" id="KW-0378">Hydrolase</keyword>
<dbReference type="AlphaFoldDB" id="A0A377FXR8"/>
<organism evidence="1 2">
    <name type="scientific">Exiguobacterium aurantiacum</name>
    <dbReference type="NCBI Taxonomy" id="33987"/>
    <lineage>
        <taxon>Bacteria</taxon>
        <taxon>Bacillati</taxon>
        <taxon>Bacillota</taxon>
        <taxon>Bacilli</taxon>
        <taxon>Bacillales</taxon>
        <taxon>Bacillales Family XII. Incertae Sedis</taxon>
        <taxon>Exiguobacterium</taxon>
    </lineage>
</organism>
<dbReference type="OrthoDB" id="5189544at2"/>
<dbReference type="SUPFAM" id="SSF52980">
    <property type="entry name" value="Restriction endonuclease-like"/>
    <property type="match status" value="1"/>
</dbReference>
<sequence length="228" mass="26355">MRYRIHSHRFGETILKNDEEFTEIWSEIHGIIQSISDEAIIKKFEEKYAGKNKSLSSTLNDLFKSEFIRRGWASESPIFQDRDYSENVWRLDFAKENISVEVGFNHSGTIAWNLLKPVIASELNHVEKAIQTRIGVIICATQRLQRAGNFDNAIGTYEKYVHHLKPLNTQLTVPIVIIGLEAPETFRIVEHVNEDGKKRGRVEEIYTDLIVDDATETYDEPLFDEDLD</sequence>
<gene>
    <name evidence="1" type="ORF">NCTC13163_03025</name>
</gene>
<dbReference type="GO" id="GO:0000287">
    <property type="term" value="F:magnesium ion binding"/>
    <property type="evidence" value="ECO:0007669"/>
    <property type="project" value="InterPro"/>
</dbReference>
<dbReference type="InterPro" id="IPR011338">
    <property type="entry name" value="BamHI/BglII/BstY"/>
</dbReference>
<dbReference type="GO" id="GO:0009036">
    <property type="term" value="F:type II site-specific deoxyribonuclease activity"/>
    <property type="evidence" value="ECO:0007669"/>
    <property type="project" value="InterPro"/>
</dbReference>